<dbReference type="InParanoid" id="A0A0H2RLI1"/>
<evidence type="ECO:0000313" key="3">
    <source>
        <dbReference type="Proteomes" id="UP000053477"/>
    </source>
</evidence>
<dbReference type="EMBL" id="KQ085978">
    <property type="protein sequence ID" value="KLO12412.1"/>
    <property type="molecule type" value="Genomic_DNA"/>
</dbReference>
<feature type="compositionally biased region" description="Basic and acidic residues" evidence="1">
    <location>
        <begin position="263"/>
        <end position="277"/>
    </location>
</feature>
<sequence>MSNKRRVIENPESLTKGRSVRRKIYDFFPRCRSSSTSESQYLGDQASSQGQPVLETNIQFESRFQDSIPIDGDDPCPSEATLVDENEIPFRGLCEKVLIETPPTTTRNLSYLSQVAGSFTTAVLNALEEFDSALPGIGSISVVLLSIDKIAGMDLTDREAVTDILVYMGELCKRFAARTTGFPKDIYVPIITLRDSGLIKDLKKASENLKSTRISVHVDRTMDAKAIEDELKAIWEGIRRSLDAFQTSIKNRLTSIATHQGRQKTEPHRVSSEDSRATESTALNSSKSNRKLSAVQSANISKKKKDYSKIIQTTNSLVSTVLEGLRDAGSNVPGIGAVAVVLSTRDMMRLEASNRKEANEILTYIEMLCRSASGHSRDFDLSKMRPINLDAYPRIVNDLMEISKELETQITKSGNRIIRTINAKAIKEELNAVWEGIRRALASFKLQATVMADEKLNEVFQSIKVKELPVVYG</sequence>
<feature type="region of interest" description="Disordered" evidence="1">
    <location>
        <begin position="255"/>
        <end position="298"/>
    </location>
</feature>
<evidence type="ECO:0000313" key="2">
    <source>
        <dbReference type="EMBL" id="KLO12412.1"/>
    </source>
</evidence>
<dbReference type="AlphaFoldDB" id="A0A0H2RLI1"/>
<reference evidence="2 3" key="1">
    <citation type="submission" date="2015-04" db="EMBL/GenBank/DDBJ databases">
        <title>Complete genome sequence of Schizopora paradoxa KUC8140, a cosmopolitan wood degrader in East Asia.</title>
        <authorList>
            <consortium name="DOE Joint Genome Institute"/>
            <person name="Min B."/>
            <person name="Park H."/>
            <person name="Jang Y."/>
            <person name="Kim J.-J."/>
            <person name="Kim K.H."/>
            <person name="Pangilinan J."/>
            <person name="Lipzen A."/>
            <person name="Riley R."/>
            <person name="Grigoriev I.V."/>
            <person name="Spatafora J.W."/>
            <person name="Choi I.-G."/>
        </authorList>
    </citation>
    <scope>NUCLEOTIDE SEQUENCE [LARGE SCALE GENOMIC DNA]</scope>
    <source>
        <strain evidence="2 3">KUC8140</strain>
    </source>
</reference>
<proteinExistence type="predicted"/>
<evidence type="ECO:0000256" key="1">
    <source>
        <dbReference type="SAM" id="MobiDB-lite"/>
    </source>
</evidence>
<gene>
    <name evidence="2" type="ORF">SCHPADRAFT_419366</name>
</gene>
<name>A0A0H2RLI1_9AGAM</name>
<feature type="compositionally biased region" description="Polar residues" evidence="1">
    <location>
        <begin position="278"/>
        <end position="287"/>
    </location>
</feature>
<dbReference type="Proteomes" id="UP000053477">
    <property type="component" value="Unassembled WGS sequence"/>
</dbReference>
<organism evidence="2 3">
    <name type="scientific">Schizopora paradoxa</name>
    <dbReference type="NCBI Taxonomy" id="27342"/>
    <lineage>
        <taxon>Eukaryota</taxon>
        <taxon>Fungi</taxon>
        <taxon>Dikarya</taxon>
        <taxon>Basidiomycota</taxon>
        <taxon>Agaricomycotina</taxon>
        <taxon>Agaricomycetes</taxon>
        <taxon>Hymenochaetales</taxon>
        <taxon>Schizoporaceae</taxon>
        <taxon>Schizopora</taxon>
    </lineage>
</organism>
<keyword evidence="3" id="KW-1185">Reference proteome</keyword>
<accession>A0A0H2RLI1</accession>
<protein>
    <submittedName>
        <fullName evidence="2">Uncharacterized protein</fullName>
    </submittedName>
</protein>